<name>A0A329LKH9_9BACL</name>
<dbReference type="InterPro" id="IPR041879">
    <property type="entry name" value="YvgL-like_PBP2"/>
</dbReference>
<feature type="binding site" evidence="5">
    <location>
        <position position="204"/>
    </location>
    <ligand>
        <name>molybdate</name>
        <dbReference type="ChEBI" id="CHEBI:36264"/>
    </ligand>
</feature>
<feature type="signal peptide" evidence="6">
    <location>
        <begin position="1"/>
        <end position="26"/>
    </location>
</feature>
<dbReference type="Proteomes" id="UP000250369">
    <property type="component" value="Unassembled WGS sequence"/>
</dbReference>
<feature type="binding site" evidence="5">
    <location>
        <position position="49"/>
    </location>
    <ligand>
        <name>molybdate</name>
        <dbReference type="ChEBI" id="CHEBI:36264"/>
    </ligand>
</feature>
<feature type="binding site" evidence="5">
    <location>
        <position position="77"/>
    </location>
    <ligand>
        <name>molybdate</name>
        <dbReference type="ChEBI" id="CHEBI:36264"/>
    </ligand>
</feature>
<reference evidence="7 8" key="1">
    <citation type="journal article" date="2009" name="Int. J. Syst. Evol. Microbiol.">
        <title>Paenibacillus contaminans sp. nov., isolated from a contaminated laboratory plate.</title>
        <authorList>
            <person name="Chou J.H."/>
            <person name="Lee J.H."/>
            <person name="Lin M.C."/>
            <person name="Chang P.S."/>
            <person name="Arun A.B."/>
            <person name="Young C.C."/>
            <person name="Chen W.M."/>
        </authorList>
    </citation>
    <scope>NUCLEOTIDE SEQUENCE [LARGE SCALE GENOMIC DNA]</scope>
    <source>
        <strain evidence="7 8">CKOBP-6</strain>
    </source>
</reference>
<proteinExistence type="inferred from homology"/>
<evidence type="ECO:0000256" key="3">
    <source>
        <dbReference type="ARBA" id="ARBA00022723"/>
    </source>
</evidence>
<dbReference type="PANTHER" id="PTHR30632:SF0">
    <property type="entry name" value="SULFATE-BINDING PROTEIN"/>
    <property type="match status" value="1"/>
</dbReference>
<evidence type="ECO:0000256" key="5">
    <source>
        <dbReference type="PIRSR" id="PIRSR004846-1"/>
    </source>
</evidence>
<dbReference type="AlphaFoldDB" id="A0A329LKH9"/>
<dbReference type="Pfam" id="PF13531">
    <property type="entry name" value="SBP_bac_11"/>
    <property type="match status" value="1"/>
</dbReference>
<dbReference type="PIRSF" id="PIRSF004846">
    <property type="entry name" value="ModA"/>
    <property type="match status" value="1"/>
</dbReference>
<evidence type="ECO:0000313" key="8">
    <source>
        <dbReference type="Proteomes" id="UP000250369"/>
    </source>
</evidence>
<dbReference type="CDD" id="cd13537">
    <property type="entry name" value="PBP2_YvgL_like"/>
    <property type="match status" value="1"/>
</dbReference>
<dbReference type="FunFam" id="3.40.190.10:FF:000035">
    <property type="entry name" value="Molybdate ABC transporter substrate-binding protein"/>
    <property type="match status" value="1"/>
</dbReference>
<dbReference type="GO" id="GO:0015689">
    <property type="term" value="P:molybdate ion transport"/>
    <property type="evidence" value="ECO:0007669"/>
    <property type="project" value="InterPro"/>
</dbReference>
<comment type="similarity">
    <text evidence="1">Belongs to the bacterial solute-binding protein ModA family.</text>
</comment>
<organism evidence="7 8">
    <name type="scientific">Paenibacillus contaminans</name>
    <dbReference type="NCBI Taxonomy" id="450362"/>
    <lineage>
        <taxon>Bacteria</taxon>
        <taxon>Bacillati</taxon>
        <taxon>Bacillota</taxon>
        <taxon>Bacilli</taxon>
        <taxon>Bacillales</taxon>
        <taxon>Paenibacillaceae</taxon>
        <taxon>Paenibacillus</taxon>
    </lineage>
</organism>
<feature type="chain" id="PRO_5039486955" evidence="6">
    <location>
        <begin position="27"/>
        <end position="269"/>
    </location>
</feature>
<dbReference type="GO" id="GO:1901359">
    <property type="term" value="F:tungstate binding"/>
    <property type="evidence" value="ECO:0007669"/>
    <property type="project" value="UniProtKB-ARBA"/>
</dbReference>
<dbReference type="NCBIfam" id="TIGR01256">
    <property type="entry name" value="modA"/>
    <property type="match status" value="1"/>
</dbReference>
<keyword evidence="8" id="KW-1185">Reference proteome</keyword>
<dbReference type="SUPFAM" id="SSF53850">
    <property type="entry name" value="Periplasmic binding protein-like II"/>
    <property type="match status" value="1"/>
</dbReference>
<feature type="binding site" evidence="5">
    <location>
        <position position="186"/>
    </location>
    <ligand>
        <name>molybdate</name>
        <dbReference type="ChEBI" id="CHEBI:36264"/>
    </ligand>
</feature>
<dbReference type="OrthoDB" id="9785015at2"/>
<gene>
    <name evidence="7" type="primary">modA</name>
    <name evidence="7" type="ORF">DQG23_41020</name>
</gene>
<evidence type="ECO:0000256" key="1">
    <source>
        <dbReference type="ARBA" id="ARBA00009175"/>
    </source>
</evidence>
<evidence type="ECO:0000256" key="4">
    <source>
        <dbReference type="ARBA" id="ARBA00022729"/>
    </source>
</evidence>
<dbReference type="PROSITE" id="PS51257">
    <property type="entry name" value="PROKAR_LIPOPROTEIN"/>
    <property type="match status" value="1"/>
</dbReference>
<keyword evidence="4 6" id="KW-0732">Signal</keyword>
<dbReference type="RefSeq" id="WP_113036835.1">
    <property type="nucleotide sequence ID" value="NZ_QMFB01000059.1"/>
</dbReference>
<sequence>MLRKKRLIVPFVLLLGILGCSQSDNAGKTEDKQTKEPAKTELVVSAAASLTDSLQEIKKSFELQNGSIQLTFNFGSSGALQQQIEQGAPADLFFSAGKKQMTTLVEKKLVDENAQKNLLSNALVLIIPSDAKAVPAAVNDLTKPEYKKVATGEPETVPVGGYAKDALIYAKLWDELQPKLVLAKDVRQVLTYVETGNADAGFVYRTDALTSSKVKEAFAVDPKSYKTIEYPVGIVKSTGHAKEAQAFYDYLQSEAALGIFVKYGFTVYK</sequence>
<dbReference type="Gene3D" id="3.40.190.10">
    <property type="entry name" value="Periplasmic binding protein-like II"/>
    <property type="match status" value="2"/>
</dbReference>
<keyword evidence="2 5" id="KW-0500">Molybdenum</keyword>
<protein>
    <submittedName>
        <fullName evidence="7">Molybdate ABC transporter substrate-binding protein</fullName>
    </submittedName>
</protein>
<dbReference type="PANTHER" id="PTHR30632">
    <property type="entry name" value="MOLYBDATE-BINDING PERIPLASMIC PROTEIN"/>
    <property type="match status" value="1"/>
</dbReference>
<evidence type="ECO:0000256" key="2">
    <source>
        <dbReference type="ARBA" id="ARBA00022505"/>
    </source>
</evidence>
<evidence type="ECO:0000313" key="7">
    <source>
        <dbReference type="EMBL" id="RAV08464.1"/>
    </source>
</evidence>
<evidence type="ECO:0000256" key="6">
    <source>
        <dbReference type="SAM" id="SignalP"/>
    </source>
</evidence>
<keyword evidence="3 5" id="KW-0479">Metal-binding</keyword>
<dbReference type="InterPro" id="IPR050682">
    <property type="entry name" value="ModA/WtpA"/>
</dbReference>
<dbReference type="EMBL" id="QMFB01000059">
    <property type="protein sequence ID" value="RAV08464.1"/>
    <property type="molecule type" value="Genomic_DNA"/>
</dbReference>
<accession>A0A329LKH9</accession>
<dbReference type="GO" id="GO:0046872">
    <property type="term" value="F:metal ion binding"/>
    <property type="evidence" value="ECO:0007669"/>
    <property type="project" value="UniProtKB-KW"/>
</dbReference>
<dbReference type="GO" id="GO:0030973">
    <property type="term" value="F:molybdate ion binding"/>
    <property type="evidence" value="ECO:0007669"/>
    <property type="project" value="UniProtKB-ARBA"/>
</dbReference>
<dbReference type="InterPro" id="IPR005950">
    <property type="entry name" value="ModA"/>
</dbReference>
<comment type="caution">
    <text evidence="7">The sequence shown here is derived from an EMBL/GenBank/DDBJ whole genome shotgun (WGS) entry which is preliminary data.</text>
</comment>